<name>A0ABT0XWM6_9ACTN</name>
<dbReference type="GO" id="GO:0016746">
    <property type="term" value="F:acyltransferase activity"/>
    <property type="evidence" value="ECO:0007669"/>
    <property type="project" value="UniProtKB-KW"/>
</dbReference>
<gene>
    <name evidence="2" type="ORF">LXN57_11500</name>
</gene>
<dbReference type="InterPro" id="IPR016181">
    <property type="entry name" value="Acyl_CoA_acyltransferase"/>
</dbReference>
<protein>
    <submittedName>
        <fullName evidence="2">GNAT family N-acetyltransferase</fullName>
        <ecNumber evidence="2">2.3.1.-</ecNumber>
    </submittedName>
</protein>
<dbReference type="RefSeq" id="WP_251798040.1">
    <property type="nucleotide sequence ID" value="NZ_JAMQOL010000014.1"/>
</dbReference>
<proteinExistence type="predicted"/>
<keyword evidence="2" id="KW-0012">Acyltransferase</keyword>
<evidence type="ECO:0000259" key="1">
    <source>
        <dbReference type="Pfam" id="PF13480"/>
    </source>
</evidence>
<comment type="caution">
    <text evidence="2">The sequence shown here is derived from an EMBL/GenBank/DDBJ whole genome shotgun (WGS) entry which is preliminary data.</text>
</comment>
<dbReference type="SUPFAM" id="SSF55729">
    <property type="entry name" value="Acyl-CoA N-acyltransferases (Nat)"/>
    <property type="match status" value="1"/>
</dbReference>
<organism evidence="2 3">
    <name type="scientific">Paractinoplanes hotanensis</name>
    <dbReference type="NCBI Taxonomy" id="2906497"/>
    <lineage>
        <taxon>Bacteria</taxon>
        <taxon>Bacillati</taxon>
        <taxon>Actinomycetota</taxon>
        <taxon>Actinomycetes</taxon>
        <taxon>Micromonosporales</taxon>
        <taxon>Micromonosporaceae</taxon>
        <taxon>Paractinoplanes</taxon>
    </lineage>
</organism>
<dbReference type="EMBL" id="JAMQOL010000014">
    <property type="protein sequence ID" value="MCM4078193.1"/>
    <property type="molecule type" value="Genomic_DNA"/>
</dbReference>
<keyword evidence="3" id="KW-1185">Reference proteome</keyword>
<dbReference type="Proteomes" id="UP001523216">
    <property type="component" value="Unassembled WGS sequence"/>
</dbReference>
<dbReference type="Pfam" id="PF13480">
    <property type="entry name" value="Acetyltransf_6"/>
    <property type="match status" value="1"/>
</dbReference>
<dbReference type="InterPro" id="IPR038740">
    <property type="entry name" value="BioF2-like_GNAT_dom"/>
</dbReference>
<dbReference type="PROSITE" id="PS51191">
    <property type="entry name" value="FEMABX"/>
    <property type="match status" value="1"/>
</dbReference>
<dbReference type="EC" id="2.3.1.-" evidence="2"/>
<evidence type="ECO:0000313" key="2">
    <source>
        <dbReference type="EMBL" id="MCM4078193.1"/>
    </source>
</evidence>
<sequence>MAEIPMVTVEVLDAETDEKRWLELWEECGREPFAHPGYGRLFAQPDDRTIALVVDGPDGSALLPLILRTVQDGVHDAISPYGYGGPFLSAGIDADVVLDAVSQWARRERLCSVFLRLSLGLEVAARPEVEQASSNVVVDLRRPPDDVWRNYEHKVRKNVKKALRAGCRVERHDLRTDVDRFLEVYSATMRRRDAPARYHFDRDFIMRLADELAGFHSTFVTLDPRDRALSVEIVLESDRFLYSYLGGTLAEAFPMSPNDLLKHEIVRYGQDSGRSGFVLGGGYRSGDGIFRYKRSFDPGGVHPFHVAKIIGDRRRYADLVAAHGREPLSDQQGTSFFPAYRTA</sequence>
<keyword evidence="2" id="KW-0808">Transferase</keyword>
<reference evidence="2 3" key="1">
    <citation type="submission" date="2022-06" db="EMBL/GenBank/DDBJ databases">
        <title>Actinoplanes abujensis sp. nov., isolated from Nigerian arid soil.</title>
        <authorList>
            <person name="Ding P."/>
        </authorList>
    </citation>
    <scope>NUCLEOTIDE SEQUENCE [LARGE SCALE GENOMIC DNA]</scope>
    <source>
        <strain evidence="3">TRM88002</strain>
    </source>
</reference>
<dbReference type="InterPro" id="IPR003447">
    <property type="entry name" value="FEMABX"/>
</dbReference>
<dbReference type="Gene3D" id="3.40.630.30">
    <property type="match status" value="1"/>
</dbReference>
<feature type="domain" description="BioF2-like acetyltransferase" evidence="1">
    <location>
        <begin position="151"/>
        <end position="294"/>
    </location>
</feature>
<evidence type="ECO:0000313" key="3">
    <source>
        <dbReference type="Proteomes" id="UP001523216"/>
    </source>
</evidence>
<accession>A0ABT0XWM6</accession>